<dbReference type="AlphaFoldDB" id="A0AAD7TJT0"/>
<dbReference type="PANTHER" id="PTHR33096:SF1">
    <property type="entry name" value="CXC1-LIKE CYSTEINE CLUSTER ASSOCIATED WITH KDZ TRANSPOSASES DOMAIN-CONTAINING PROTEIN"/>
    <property type="match status" value="1"/>
</dbReference>
<evidence type="ECO:0000256" key="1">
    <source>
        <dbReference type="SAM" id="MobiDB-lite"/>
    </source>
</evidence>
<protein>
    <recommendedName>
        <fullName evidence="4">CxC1-like cysteine cluster associated with KDZ transposases domain-containing protein</fullName>
    </recommendedName>
</protein>
<reference evidence="2" key="1">
    <citation type="submission" date="2022-11" db="EMBL/GenBank/DDBJ databases">
        <title>Genome Sequence of Cubamyces cubensis.</title>
        <authorList>
            <person name="Buettner E."/>
        </authorList>
    </citation>
    <scope>NUCLEOTIDE SEQUENCE</scope>
    <source>
        <strain evidence="2">MPL-01</strain>
    </source>
</reference>
<feature type="region of interest" description="Disordered" evidence="1">
    <location>
        <begin position="1"/>
        <end position="33"/>
    </location>
</feature>
<organism evidence="2 3">
    <name type="scientific">Trametes cubensis</name>
    <dbReference type="NCBI Taxonomy" id="1111947"/>
    <lineage>
        <taxon>Eukaryota</taxon>
        <taxon>Fungi</taxon>
        <taxon>Dikarya</taxon>
        <taxon>Basidiomycota</taxon>
        <taxon>Agaricomycotina</taxon>
        <taxon>Agaricomycetes</taxon>
        <taxon>Polyporales</taxon>
        <taxon>Polyporaceae</taxon>
        <taxon>Trametes</taxon>
    </lineage>
</organism>
<sequence length="1059" mass="119570">MAKKRTRASRSVKVVGPEEPDGDGPPRKNFRAQRMGTDAIIRDKVLASNDFKANLNGLDETTIRAITAMRGEDEPAVPDFEDHGSMYDIVNGGEGDEDAWEDVEDAVEVDDDLMDELLKYSKPYRKARDTRTWCHRIERLDRHWKEVIPRLIDVYVRWRYPPAATSSSSEAPSTAQPPQAPASSESPASQTCGPSDQPASNGHTAAPPRRPSDEASSLEIKVLDIFNLVTTTTVSLSTFNSVCEALLAHGYLGSSPVKPTLAISLRTLELLRCVRLFKPSFSIEAFAKLVCHYYRISYQRTIRNALSDAFDVYLVILRAVNKKVQVALGRDEPDWRARNACPACCYQLIGEPERPFARMICMDGNNSLKRMRPLGGRQIGDTRTFQESDYFLPQDFVNRFANEVQKKSQRDDTRSQDSTNCAVAQEGSTADVTVPDGVYPAATEAPNNDPSPEPQPEGDPTDGAGSRGVESSCTKNWKAAQADEKKRSWDVFEETGIFASACRHGMILWIIDMIRSGELARYPIAMMAKALDVLGERLAVGYDIGCAFDGTIRRSSLGSRFAQLRSRMCVNAFHGYSHEYSCQVQYHTNYIEGMGLEDLETMERIFSHSNQLAPVIRYATAYRRRVLIDILFQQWDTDKYLNLGKMLYDNYRQALAFISEQTPIVAGAKMSLEITDDDLRRFTQEERAYLSSLGRETAEDLHQIAYVEKLQELRAVNAQLARTNRQFLAISAPAISFLPPHSGPTDYDAETSKTRKIETDRRYLDERRKALSLEVADLEVHLGIASQWQPSDAQYMRVSKYIATRTYQHALANLQRLVVHRLFELHKMNLAQTGYRMRRHIAKNMQTRSHAICNAINAYNNAAAALDPPRPKLEWETISHYNFLEEFSLLNKTRADIREKPWAQPAVRETLRLSRRLARAHEEIEQVHIEARRVLTHIRDEHKLFDAVLLSLARTQDPIHGAVFEYATRRRSANTHILKSLKKLHELPGFSGDPTPGTRVGLVPAADDELMGVENTSTPELEALAEADREDIEYINDEEDDNVQEEISLLAEFVGSLSI</sequence>
<feature type="region of interest" description="Disordered" evidence="1">
    <location>
        <begin position="163"/>
        <end position="213"/>
    </location>
</feature>
<proteinExistence type="predicted"/>
<evidence type="ECO:0000313" key="2">
    <source>
        <dbReference type="EMBL" id="KAJ8463406.1"/>
    </source>
</evidence>
<feature type="region of interest" description="Disordered" evidence="1">
    <location>
        <begin position="404"/>
        <end position="479"/>
    </location>
</feature>
<gene>
    <name evidence="2" type="ORF">ONZ51_g10274</name>
</gene>
<feature type="compositionally biased region" description="Basic and acidic residues" evidence="1">
    <location>
        <begin position="404"/>
        <end position="415"/>
    </location>
</feature>
<evidence type="ECO:0000313" key="3">
    <source>
        <dbReference type="Proteomes" id="UP001215151"/>
    </source>
</evidence>
<feature type="compositionally biased region" description="Low complexity" evidence="1">
    <location>
        <begin position="163"/>
        <end position="191"/>
    </location>
</feature>
<evidence type="ECO:0008006" key="4">
    <source>
        <dbReference type="Google" id="ProtNLM"/>
    </source>
</evidence>
<feature type="compositionally biased region" description="Polar residues" evidence="1">
    <location>
        <begin position="416"/>
        <end position="431"/>
    </location>
</feature>
<dbReference type="Pfam" id="PF18758">
    <property type="entry name" value="KDZ"/>
    <property type="match status" value="1"/>
</dbReference>
<dbReference type="PANTHER" id="PTHR33096">
    <property type="entry name" value="CXC2 DOMAIN-CONTAINING PROTEIN"/>
    <property type="match status" value="1"/>
</dbReference>
<dbReference type="Proteomes" id="UP001215151">
    <property type="component" value="Unassembled WGS sequence"/>
</dbReference>
<comment type="caution">
    <text evidence="2">The sequence shown here is derived from an EMBL/GenBank/DDBJ whole genome shotgun (WGS) entry which is preliminary data.</text>
</comment>
<feature type="compositionally biased region" description="Polar residues" evidence="1">
    <location>
        <begin position="192"/>
        <end position="203"/>
    </location>
</feature>
<feature type="compositionally biased region" description="Basic residues" evidence="1">
    <location>
        <begin position="1"/>
        <end position="10"/>
    </location>
</feature>
<name>A0AAD7TJT0_9APHY</name>
<dbReference type="EMBL" id="JAPEVG010000396">
    <property type="protein sequence ID" value="KAJ8463406.1"/>
    <property type="molecule type" value="Genomic_DNA"/>
</dbReference>
<dbReference type="InterPro" id="IPR040521">
    <property type="entry name" value="KDZ"/>
</dbReference>
<keyword evidence="3" id="KW-1185">Reference proteome</keyword>
<accession>A0AAD7TJT0</accession>